<proteinExistence type="predicted"/>
<evidence type="ECO:0000256" key="2">
    <source>
        <dbReference type="SAM" id="MobiDB-lite"/>
    </source>
</evidence>
<dbReference type="AlphaFoldDB" id="A0A1G9S7M2"/>
<keyword evidence="4" id="KW-1185">Reference proteome</keyword>
<feature type="compositionally biased region" description="Acidic residues" evidence="2">
    <location>
        <begin position="171"/>
        <end position="184"/>
    </location>
</feature>
<dbReference type="EMBL" id="FNHS01000001">
    <property type="protein sequence ID" value="SDM31466.1"/>
    <property type="molecule type" value="Genomic_DNA"/>
</dbReference>
<feature type="coiled-coil region" evidence="1">
    <location>
        <begin position="1"/>
        <end position="35"/>
    </location>
</feature>
<feature type="region of interest" description="Disordered" evidence="2">
    <location>
        <begin position="57"/>
        <end position="80"/>
    </location>
</feature>
<evidence type="ECO:0000313" key="3">
    <source>
        <dbReference type="EMBL" id="SDM31466.1"/>
    </source>
</evidence>
<evidence type="ECO:0000313" key="4">
    <source>
        <dbReference type="Proteomes" id="UP000198704"/>
    </source>
</evidence>
<feature type="compositionally biased region" description="Acidic residues" evidence="2">
    <location>
        <begin position="60"/>
        <end position="69"/>
    </location>
</feature>
<dbReference type="RefSeq" id="WP_091712987.1">
    <property type="nucleotide sequence ID" value="NZ_FNHS01000001.1"/>
</dbReference>
<feature type="region of interest" description="Disordered" evidence="2">
    <location>
        <begin position="156"/>
        <end position="210"/>
    </location>
</feature>
<dbReference type="Proteomes" id="UP000198704">
    <property type="component" value="Unassembled WGS sequence"/>
</dbReference>
<name>A0A1G9S7M2_9HYPH</name>
<keyword evidence="1" id="KW-0175">Coiled coil</keyword>
<protein>
    <submittedName>
        <fullName evidence="3">Uncharacterized protein</fullName>
    </submittedName>
</protein>
<reference evidence="4" key="1">
    <citation type="submission" date="2016-10" db="EMBL/GenBank/DDBJ databases">
        <authorList>
            <person name="Varghese N."/>
            <person name="Submissions S."/>
        </authorList>
    </citation>
    <scope>NUCLEOTIDE SEQUENCE [LARGE SCALE GENOMIC DNA]</scope>
    <source>
        <strain evidence="4">BL47</strain>
    </source>
</reference>
<accession>A0A1G9S7M2</accession>
<sequence length="210" mass="22559">MDALDTLIAEKRQAIRAVEAEIADHEAKVVSLRESIMLATVELAAFEKAASLRPLSSLSGDDDASDASDGDGKRRGRQRGSISRAWRKTLGYLNLTGEPFDYEMMMSAAQSAGINVQSIASIRDRARDYVTQGFLEGTPEDGFRVTKKAVDQFKLDQAPAAGHGGHSPEVPEIEEEEEDDDASDADTLREQGATSDAPFFGDSDGGSMAS</sequence>
<evidence type="ECO:0000256" key="1">
    <source>
        <dbReference type="SAM" id="Coils"/>
    </source>
</evidence>
<gene>
    <name evidence="3" type="ORF">SAMN05216360_101526</name>
</gene>
<organism evidence="3 4">
    <name type="scientific">Methylobacterium phyllostachyos</name>
    <dbReference type="NCBI Taxonomy" id="582672"/>
    <lineage>
        <taxon>Bacteria</taxon>
        <taxon>Pseudomonadati</taxon>
        <taxon>Pseudomonadota</taxon>
        <taxon>Alphaproteobacteria</taxon>
        <taxon>Hyphomicrobiales</taxon>
        <taxon>Methylobacteriaceae</taxon>
        <taxon>Methylobacterium</taxon>
    </lineage>
</organism>